<keyword evidence="5 8" id="KW-1133">Transmembrane helix</keyword>
<dbReference type="AlphaFoldDB" id="A0AAV5JB69"/>
<comment type="catalytic activity">
    <reaction evidence="8">
        <text>L-cysteinyl-[protein] + hexadecanoyl-CoA = S-hexadecanoyl-L-cysteinyl-[protein] + CoA</text>
        <dbReference type="Rhea" id="RHEA:36683"/>
        <dbReference type="Rhea" id="RHEA-COMP:10131"/>
        <dbReference type="Rhea" id="RHEA-COMP:11032"/>
        <dbReference type="ChEBI" id="CHEBI:29950"/>
        <dbReference type="ChEBI" id="CHEBI:57287"/>
        <dbReference type="ChEBI" id="CHEBI:57379"/>
        <dbReference type="ChEBI" id="CHEBI:74151"/>
        <dbReference type="EC" id="2.3.1.225"/>
    </reaction>
</comment>
<dbReference type="PANTHER" id="PTHR22883">
    <property type="entry name" value="ZINC FINGER DHHC DOMAIN CONTAINING PROTEIN"/>
    <property type="match status" value="1"/>
</dbReference>
<dbReference type="PROSITE" id="PS50216">
    <property type="entry name" value="DHHC"/>
    <property type="match status" value="1"/>
</dbReference>
<evidence type="ECO:0000313" key="10">
    <source>
        <dbReference type="EMBL" id="GKV08141.1"/>
    </source>
</evidence>
<dbReference type="GO" id="GO:0005794">
    <property type="term" value="C:Golgi apparatus"/>
    <property type="evidence" value="ECO:0007669"/>
    <property type="project" value="TreeGrafter"/>
</dbReference>
<keyword evidence="7 8" id="KW-0012">Acyltransferase</keyword>
<evidence type="ECO:0000256" key="4">
    <source>
        <dbReference type="ARBA" id="ARBA00022692"/>
    </source>
</evidence>
<evidence type="ECO:0000259" key="9">
    <source>
        <dbReference type="Pfam" id="PF01529"/>
    </source>
</evidence>
<evidence type="ECO:0000256" key="1">
    <source>
        <dbReference type="ARBA" id="ARBA00004127"/>
    </source>
</evidence>
<dbReference type="GO" id="GO:0005783">
    <property type="term" value="C:endoplasmic reticulum"/>
    <property type="evidence" value="ECO:0007669"/>
    <property type="project" value="TreeGrafter"/>
</dbReference>
<dbReference type="Pfam" id="PF01529">
    <property type="entry name" value="DHHC"/>
    <property type="match status" value="1"/>
</dbReference>
<dbReference type="GO" id="GO:0006612">
    <property type="term" value="P:protein targeting to membrane"/>
    <property type="evidence" value="ECO:0007669"/>
    <property type="project" value="TreeGrafter"/>
</dbReference>
<evidence type="ECO:0000256" key="6">
    <source>
        <dbReference type="ARBA" id="ARBA00023136"/>
    </source>
</evidence>
<evidence type="ECO:0000256" key="3">
    <source>
        <dbReference type="ARBA" id="ARBA00022679"/>
    </source>
</evidence>
<comment type="subcellular location">
    <subcellularLocation>
        <location evidence="1">Endomembrane system</location>
        <topology evidence="1">Multi-pass membrane protein</topology>
    </subcellularLocation>
</comment>
<gene>
    <name evidence="10" type="ORF">SLEP1_g19817</name>
</gene>
<evidence type="ECO:0000256" key="2">
    <source>
        <dbReference type="ARBA" id="ARBA00008574"/>
    </source>
</evidence>
<accession>A0AAV5JB69</accession>
<dbReference type="EMBL" id="BPVZ01000028">
    <property type="protein sequence ID" value="GKV08141.1"/>
    <property type="molecule type" value="Genomic_DNA"/>
</dbReference>
<dbReference type="InterPro" id="IPR039859">
    <property type="entry name" value="PFA4/ZDH16/20/ERF2-like"/>
</dbReference>
<dbReference type="Proteomes" id="UP001054252">
    <property type="component" value="Unassembled WGS sequence"/>
</dbReference>
<keyword evidence="6 8" id="KW-0472">Membrane</keyword>
<name>A0AAV5JB69_9ROSI</name>
<reference evidence="10 11" key="1">
    <citation type="journal article" date="2021" name="Commun. Biol.">
        <title>The genome of Shorea leprosula (Dipterocarpaceae) highlights the ecological relevance of drought in aseasonal tropical rainforests.</title>
        <authorList>
            <person name="Ng K.K.S."/>
            <person name="Kobayashi M.J."/>
            <person name="Fawcett J.A."/>
            <person name="Hatakeyama M."/>
            <person name="Paape T."/>
            <person name="Ng C.H."/>
            <person name="Ang C.C."/>
            <person name="Tnah L.H."/>
            <person name="Lee C.T."/>
            <person name="Nishiyama T."/>
            <person name="Sese J."/>
            <person name="O'Brien M.J."/>
            <person name="Copetti D."/>
            <person name="Mohd Noor M.I."/>
            <person name="Ong R.C."/>
            <person name="Putra M."/>
            <person name="Sireger I.Z."/>
            <person name="Indrioko S."/>
            <person name="Kosugi Y."/>
            <person name="Izuno A."/>
            <person name="Isagi Y."/>
            <person name="Lee S.L."/>
            <person name="Shimizu K.K."/>
        </authorList>
    </citation>
    <scope>NUCLEOTIDE SEQUENCE [LARGE SCALE GENOMIC DNA]</scope>
    <source>
        <strain evidence="10">214</strain>
    </source>
</reference>
<keyword evidence="4 8" id="KW-0812">Transmembrane</keyword>
<dbReference type="InterPro" id="IPR001594">
    <property type="entry name" value="Palmitoyltrfase_DHHC"/>
</dbReference>
<feature type="transmembrane region" description="Helical" evidence="8">
    <location>
        <begin position="49"/>
        <end position="69"/>
    </location>
</feature>
<protein>
    <recommendedName>
        <fullName evidence="8">S-acyltransferase</fullName>
        <ecNumber evidence="8">2.3.1.225</ecNumber>
    </recommendedName>
    <alternativeName>
        <fullName evidence="8">Palmitoyltransferase</fullName>
    </alternativeName>
</protein>
<evidence type="ECO:0000313" key="11">
    <source>
        <dbReference type="Proteomes" id="UP001054252"/>
    </source>
</evidence>
<feature type="domain" description="Palmitoyltransferase DHHC" evidence="9">
    <location>
        <begin position="157"/>
        <end position="271"/>
    </location>
</feature>
<keyword evidence="11" id="KW-1185">Reference proteome</keyword>
<feature type="transmembrane region" description="Helical" evidence="8">
    <location>
        <begin position="81"/>
        <end position="102"/>
    </location>
</feature>
<comment type="caution">
    <text evidence="10">The sequence shown here is derived from an EMBL/GenBank/DDBJ whole genome shotgun (WGS) entry which is preliminary data.</text>
</comment>
<evidence type="ECO:0000256" key="5">
    <source>
        <dbReference type="ARBA" id="ARBA00022989"/>
    </source>
</evidence>
<organism evidence="10 11">
    <name type="scientific">Rubroshorea leprosula</name>
    <dbReference type="NCBI Taxonomy" id="152421"/>
    <lineage>
        <taxon>Eukaryota</taxon>
        <taxon>Viridiplantae</taxon>
        <taxon>Streptophyta</taxon>
        <taxon>Embryophyta</taxon>
        <taxon>Tracheophyta</taxon>
        <taxon>Spermatophyta</taxon>
        <taxon>Magnoliopsida</taxon>
        <taxon>eudicotyledons</taxon>
        <taxon>Gunneridae</taxon>
        <taxon>Pentapetalae</taxon>
        <taxon>rosids</taxon>
        <taxon>malvids</taxon>
        <taxon>Malvales</taxon>
        <taxon>Dipterocarpaceae</taxon>
        <taxon>Rubroshorea</taxon>
    </lineage>
</organism>
<feature type="transmembrane region" description="Helical" evidence="8">
    <location>
        <begin position="20"/>
        <end position="43"/>
    </location>
</feature>
<dbReference type="PANTHER" id="PTHR22883:SF127">
    <property type="entry name" value="ZDHHC-TYPE PALMITOYLTRANSFERASE 3-RELATED"/>
    <property type="match status" value="1"/>
</dbReference>
<dbReference type="EC" id="2.3.1.225" evidence="8"/>
<comment type="similarity">
    <text evidence="2 8">Belongs to the DHHC palmitoyltransferase family.</text>
</comment>
<evidence type="ECO:0000256" key="7">
    <source>
        <dbReference type="ARBA" id="ARBA00023315"/>
    </source>
</evidence>
<dbReference type="GO" id="GO:0019706">
    <property type="term" value="F:protein-cysteine S-palmitoyltransferase activity"/>
    <property type="evidence" value="ECO:0007669"/>
    <property type="project" value="UniProtKB-EC"/>
</dbReference>
<evidence type="ECO:0000256" key="8">
    <source>
        <dbReference type="RuleBase" id="RU079119"/>
    </source>
</evidence>
<comment type="domain">
    <text evidence="8">The DHHC domain is required for palmitoyltransferase activity.</text>
</comment>
<sequence length="313" mass="35261">MMFAQSDGRQEPLPCSSSIARCTVSCISVFLTQLALCAVPLFFTASPLLFQLPLSALLLLLVLGFGGWFRRLLGIHASAPAFVFFSIIFTWGVYIFIIRKAISRFMDIAFNAEVVILIIGLFRIMSKDPGFVVHQSSCSSNEVDDISVVGFEDQNEHRVRYCKSCRAYVKGFDHHCPAFGNCIGQSNHALFMVLLLGFLTTEASYIVCASQFTRQPLVLEGIQLEANPSAILAKSTMIFSVLQVLWQGLFLAWHVYCVCFNIRTDEWVNWKKYPEFQMSASSQSGENHVRMRFINPYDKGIVDNVKEFLTLNV</sequence>
<proteinExistence type="inferred from homology"/>
<keyword evidence="3 8" id="KW-0808">Transferase</keyword>